<comment type="subcellular location">
    <subcellularLocation>
        <location evidence="1">Cell outer membrane</location>
        <topology evidence="1">Multi-pass membrane protein</topology>
    </subcellularLocation>
</comment>
<dbReference type="InterPro" id="IPR050298">
    <property type="entry name" value="Gram-neg_bact_OMP"/>
</dbReference>
<evidence type="ECO:0000313" key="6">
    <source>
        <dbReference type="EMBL" id="PVY70332.1"/>
    </source>
</evidence>
<gene>
    <name evidence="6" type="ORF">C8D92_10984</name>
</gene>
<accession>A0A2U1CU15</accession>
<evidence type="ECO:0000256" key="1">
    <source>
        <dbReference type="ARBA" id="ARBA00004571"/>
    </source>
</evidence>
<protein>
    <submittedName>
        <fullName evidence="6">Putative porin</fullName>
    </submittedName>
</protein>
<organism evidence="6 7">
    <name type="scientific">Tamilnaduibacter salinus</name>
    <dbReference type="NCBI Taxonomy" id="1484056"/>
    <lineage>
        <taxon>Bacteria</taxon>
        <taxon>Pseudomonadati</taxon>
        <taxon>Pseudomonadota</taxon>
        <taxon>Gammaproteobacteria</taxon>
        <taxon>Pseudomonadales</taxon>
        <taxon>Marinobacteraceae</taxon>
        <taxon>Tamilnaduibacter</taxon>
    </lineage>
</organism>
<dbReference type="Pfam" id="PF13609">
    <property type="entry name" value="Porin_4"/>
    <property type="match status" value="1"/>
</dbReference>
<dbReference type="Gene3D" id="2.40.160.10">
    <property type="entry name" value="Porin"/>
    <property type="match status" value="1"/>
</dbReference>
<evidence type="ECO:0000256" key="2">
    <source>
        <dbReference type="ARBA" id="ARBA00022729"/>
    </source>
</evidence>
<dbReference type="GO" id="GO:0009279">
    <property type="term" value="C:cell outer membrane"/>
    <property type="evidence" value="ECO:0007669"/>
    <property type="project" value="UniProtKB-SubCell"/>
</dbReference>
<evidence type="ECO:0000259" key="5">
    <source>
        <dbReference type="Pfam" id="PF13609"/>
    </source>
</evidence>
<dbReference type="InterPro" id="IPR033900">
    <property type="entry name" value="Gram_neg_porin_domain"/>
</dbReference>
<name>A0A2U1CU15_9GAMM</name>
<sequence length="358" mass="38099">MKKTLIASAVAAATFSGSAAAMTAEQLTAKMESMPTFYGNIQLVNRYVDSDASGVTNDALQDNGSTIGVKHESEVAPGVTAFGKIELEGITADDKSTTQPDNNGDDIAVSGLTDLDEAYLGVKGERFGKVWVGSDDSQYESLVGDYGNWVYEVGLNNLYASYTSAEGNLVQYVSPSFGGLTLHGAVQVNGQTDSSGDGNSHPYQLGAKYSVDALTVAFAVDSNDSGVGDSNENSYGVSVAFDVNDNLTLDAYYDMRKGQDSYDNTGDAAEEIELGAENGQDLFGVMGTYTMGANSFRASYAYAEADTSEDESDVITLQAKHNVNGNMYVYAEALQRNNEDVELSEEVNELNVGAVYYF</sequence>
<comment type="caution">
    <text evidence="6">The sequence shown here is derived from an EMBL/GenBank/DDBJ whole genome shotgun (WGS) entry which is preliminary data.</text>
</comment>
<dbReference type="OrthoDB" id="8957883at2"/>
<proteinExistence type="predicted"/>
<feature type="chain" id="PRO_5015582507" evidence="4">
    <location>
        <begin position="22"/>
        <end position="358"/>
    </location>
</feature>
<reference evidence="6 7" key="1">
    <citation type="submission" date="2018-04" db="EMBL/GenBank/DDBJ databases">
        <title>Genomic Encyclopedia of Type Strains, Phase IV (KMG-IV): sequencing the most valuable type-strain genomes for metagenomic binning, comparative biology and taxonomic classification.</title>
        <authorList>
            <person name="Goeker M."/>
        </authorList>
    </citation>
    <scope>NUCLEOTIDE SEQUENCE [LARGE SCALE GENOMIC DNA]</scope>
    <source>
        <strain evidence="6 7">DSM 28688</strain>
    </source>
</reference>
<dbReference type="RefSeq" id="WP_116919654.1">
    <property type="nucleotide sequence ID" value="NZ_QEKQ01000009.1"/>
</dbReference>
<evidence type="ECO:0000256" key="4">
    <source>
        <dbReference type="SAM" id="SignalP"/>
    </source>
</evidence>
<dbReference type="SUPFAM" id="SSF56935">
    <property type="entry name" value="Porins"/>
    <property type="match status" value="1"/>
</dbReference>
<feature type="domain" description="Porin" evidence="5">
    <location>
        <begin position="7"/>
        <end position="340"/>
    </location>
</feature>
<evidence type="ECO:0000256" key="3">
    <source>
        <dbReference type="ARBA" id="ARBA00023136"/>
    </source>
</evidence>
<feature type="signal peptide" evidence="4">
    <location>
        <begin position="1"/>
        <end position="21"/>
    </location>
</feature>
<dbReference type="PANTHER" id="PTHR34501:SF2">
    <property type="entry name" value="OUTER MEMBRANE PORIN F-RELATED"/>
    <property type="match status" value="1"/>
</dbReference>
<dbReference type="GO" id="GO:0015288">
    <property type="term" value="F:porin activity"/>
    <property type="evidence" value="ECO:0007669"/>
    <property type="project" value="InterPro"/>
</dbReference>
<dbReference type="AlphaFoldDB" id="A0A2U1CU15"/>
<dbReference type="CDD" id="cd00342">
    <property type="entry name" value="gram_neg_porins"/>
    <property type="match status" value="1"/>
</dbReference>
<dbReference type="Proteomes" id="UP000245887">
    <property type="component" value="Unassembled WGS sequence"/>
</dbReference>
<dbReference type="InterPro" id="IPR023614">
    <property type="entry name" value="Porin_dom_sf"/>
</dbReference>
<keyword evidence="3" id="KW-0472">Membrane</keyword>
<dbReference type="EMBL" id="QEKQ01000009">
    <property type="protein sequence ID" value="PVY70332.1"/>
    <property type="molecule type" value="Genomic_DNA"/>
</dbReference>
<dbReference type="PANTHER" id="PTHR34501">
    <property type="entry name" value="PROTEIN YDDL-RELATED"/>
    <property type="match status" value="1"/>
</dbReference>
<evidence type="ECO:0000313" key="7">
    <source>
        <dbReference type="Proteomes" id="UP000245887"/>
    </source>
</evidence>
<keyword evidence="2 4" id="KW-0732">Signal</keyword>